<protein>
    <recommendedName>
        <fullName evidence="4">Four helix bundle sensory module for signal transduction</fullName>
    </recommendedName>
</protein>
<dbReference type="Proteomes" id="UP000269076">
    <property type="component" value="Chromosome"/>
</dbReference>
<organism evidence="2 3">
    <name type="scientific">Chryseobacterium indoltheticum</name>
    <dbReference type="NCBI Taxonomy" id="254"/>
    <lineage>
        <taxon>Bacteria</taxon>
        <taxon>Pseudomonadati</taxon>
        <taxon>Bacteroidota</taxon>
        <taxon>Flavobacteriia</taxon>
        <taxon>Flavobacteriales</taxon>
        <taxon>Weeksellaceae</taxon>
        <taxon>Chryseobacterium group</taxon>
        <taxon>Chryseobacterium</taxon>
    </lineage>
</organism>
<evidence type="ECO:0000256" key="1">
    <source>
        <dbReference type="SAM" id="Phobius"/>
    </source>
</evidence>
<keyword evidence="1" id="KW-1133">Transmembrane helix</keyword>
<sequence length="249" mass="29062">MVGFLQFYKDNIGKTITIAIISSLFSAILAISTYVIFSNMPEFDEIQKEHSALTDQMDEALQKQHLFLDRLNKGRDFNKNVSKRSKFLFTLSEKYEKKGFYKLEPSELQQAKILHDENLSDYGLNSAILSDQKIEEDKHFNDALEIEKIIFRSVLESSEINKNVNLKIYDLKLSLLKYADYSIIQSERNIKALESNNKNKKFKEQRNIITEKARWNKKKFKVAILLNIALGFLLIILIFIAFKAKYLKD</sequence>
<feature type="transmembrane region" description="Helical" evidence="1">
    <location>
        <begin position="222"/>
        <end position="242"/>
    </location>
</feature>
<dbReference type="AlphaFoldDB" id="A0A3G6MWJ5"/>
<name>A0A3G6MWJ5_9FLAO</name>
<accession>A0A3G6MWJ5</accession>
<reference evidence="2 3" key="1">
    <citation type="submission" date="2018-11" db="EMBL/GenBank/DDBJ databases">
        <title>Proposal to divide the Flavobacteriaceae and reorganize its genera based on Amino Acid Identity values calculated from whole genome sequences.</title>
        <authorList>
            <person name="Nicholson A.C."/>
            <person name="Gulvik C.A."/>
            <person name="Whitney A.M."/>
            <person name="Humrighouse B.W."/>
            <person name="Bell M."/>
            <person name="Holmes B."/>
            <person name="Steigerwalt A."/>
            <person name="Villarma A."/>
            <person name="Sheth M."/>
            <person name="Batra D."/>
            <person name="Pryor J."/>
            <person name="Bernardet J.-F."/>
            <person name="Hugo C."/>
            <person name="Kampfer P."/>
            <person name="Newman J."/>
            <person name="Mcquiston J.R."/>
        </authorList>
    </citation>
    <scope>NUCLEOTIDE SEQUENCE [LARGE SCALE GENOMIC DNA]</scope>
    <source>
        <strain evidence="2 3">G0211</strain>
    </source>
</reference>
<feature type="transmembrane region" description="Helical" evidence="1">
    <location>
        <begin position="12"/>
        <end position="37"/>
    </location>
</feature>
<evidence type="ECO:0000313" key="2">
    <source>
        <dbReference type="EMBL" id="AZA60200.1"/>
    </source>
</evidence>
<gene>
    <name evidence="2" type="ORF">EG340_03725</name>
</gene>
<dbReference type="EMBL" id="CP033928">
    <property type="protein sequence ID" value="AZA60200.1"/>
    <property type="molecule type" value="Genomic_DNA"/>
</dbReference>
<keyword evidence="1" id="KW-0472">Membrane</keyword>
<keyword evidence="1" id="KW-0812">Transmembrane</keyword>
<evidence type="ECO:0008006" key="4">
    <source>
        <dbReference type="Google" id="ProtNLM"/>
    </source>
</evidence>
<proteinExistence type="predicted"/>
<evidence type="ECO:0000313" key="3">
    <source>
        <dbReference type="Proteomes" id="UP000269076"/>
    </source>
</evidence>
<dbReference type="RefSeq" id="WP_123885255.1">
    <property type="nucleotide sequence ID" value="NZ_CP033928.1"/>
</dbReference>